<gene>
    <name evidence="2" type="ORF">HELGO_WM24231</name>
</gene>
<feature type="compositionally biased region" description="Polar residues" evidence="1">
    <location>
        <begin position="17"/>
        <end position="26"/>
    </location>
</feature>
<dbReference type="EMBL" id="CACVAT010000567">
    <property type="protein sequence ID" value="CAA6830187.1"/>
    <property type="molecule type" value="Genomic_DNA"/>
</dbReference>
<feature type="region of interest" description="Disordered" evidence="1">
    <location>
        <begin position="1"/>
        <end position="44"/>
    </location>
</feature>
<dbReference type="AlphaFoldDB" id="A0A6S6UK36"/>
<evidence type="ECO:0000313" key="2">
    <source>
        <dbReference type="EMBL" id="CAA6830187.1"/>
    </source>
</evidence>
<reference evidence="2" key="1">
    <citation type="submission" date="2020-01" db="EMBL/GenBank/DDBJ databases">
        <authorList>
            <person name="Meier V. D."/>
            <person name="Meier V D."/>
        </authorList>
    </citation>
    <scope>NUCLEOTIDE SEQUENCE</scope>
    <source>
        <strain evidence="2">HLG_WM_MAG_09</strain>
    </source>
</reference>
<protein>
    <submittedName>
        <fullName evidence="2">Uncharacterized protein</fullName>
    </submittedName>
</protein>
<proteinExistence type="predicted"/>
<organism evidence="2">
    <name type="scientific">uncultured Thiotrichaceae bacterium</name>
    <dbReference type="NCBI Taxonomy" id="298394"/>
    <lineage>
        <taxon>Bacteria</taxon>
        <taxon>Pseudomonadati</taxon>
        <taxon>Pseudomonadota</taxon>
        <taxon>Gammaproteobacteria</taxon>
        <taxon>Thiotrichales</taxon>
        <taxon>Thiotrichaceae</taxon>
        <taxon>environmental samples</taxon>
    </lineage>
</organism>
<sequence length="176" mass="19332">MAELEDKKPLIGGIDLGSSTANTADTAKQPMAAKTTHDPEDGCGMSDDPDMDCPDVEEVCEPPKCVYVFISPIPCSTVIINGTVREDGLKRDTFSLTFAPVGEKKPHPIIIDALYTDFGMLVTDDPKVAWVLQESIKKGNAHFFHYNPNDPHHQKFSPEVYAIETPDMMGHTLTLN</sequence>
<name>A0A6S6UK36_9GAMM</name>
<accession>A0A6S6UK36</accession>
<evidence type="ECO:0000256" key="1">
    <source>
        <dbReference type="SAM" id="MobiDB-lite"/>
    </source>
</evidence>